<evidence type="ECO:0000313" key="4">
    <source>
        <dbReference type="Proteomes" id="UP001370348"/>
    </source>
</evidence>
<protein>
    <submittedName>
        <fullName evidence="3">Uncharacterized protein</fullName>
    </submittedName>
</protein>
<organism evidence="3 4">
    <name type="scientific">Pendulispora albinea</name>
    <dbReference type="NCBI Taxonomy" id="2741071"/>
    <lineage>
        <taxon>Bacteria</taxon>
        <taxon>Pseudomonadati</taxon>
        <taxon>Myxococcota</taxon>
        <taxon>Myxococcia</taxon>
        <taxon>Myxococcales</taxon>
        <taxon>Sorangiineae</taxon>
        <taxon>Pendulisporaceae</taxon>
        <taxon>Pendulispora</taxon>
    </lineage>
</organism>
<dbReference type="EMBL" id="CP089984">
    <property type="protein sequence ID" value="WXB18082.1"/>
    <property type="molecule type" value="Genomic_DNA"/>
</dbReference>
<evidence type="ECO:0000256" key="2">
    <source>
        <dbReference type="SAM" id="Phobius"/>
    </source>
</evidence>
<keyword evidence="2" id="KW-0812">Transmembrane</keyword>
<feature type="region of interest" description="Disordered" evidence="1">
    <location>
        <begin position="309"/>
        <end position="349"/>
    </location>
</feature>
<proteinExistence type="predicted"/>
<name>A0ABZ2M4K7_9BACT</name>
<dbReference type="RefSeq" id="WP_394827723.1">
    <property type="nucleotide sequence ID" value="NZ_CP089984.1"/>
</dbReference>
<keyword evidence="2" id="KW-1133">Transmembrane helix</keyword>
<feature type="compositionally biased region" description="Basic residues" evidence="1">
    <location>
        <begin position="309"/>
        <end position="323"/>
    </location>
</feature>
<accession>A0ABZ2M4K7</accession>
<evidence type="ECO:0000256" key="1">
    <source>
        <dbReference type="SAM" id="MobiDB-lite"/>
    </source>
</evidence>
<feature type="transmembrane region" description="Helical" evidence="2">
    <location>
        <begin position="223"/>
        <end position="244"/>
    </location>
</feature>
<gene>
    <name evidence="3" type="ORF">LZC94_12580</name>
</gene>
<sequence length="349" mass="36963">MPKPRTSAVAHIAPCTFARRELHHVALRRKTQPVSLGTWVILASRRREATRAVCARRRTNRALLAELARGSVGAGELAGLCMDAAAIGSTPGPPVAICRRQMMPFHAYVRDRALIALLTSSLLACSTSSSIHGAESASGLQGFETSDGAYHLRGTDGSSVHVRASDTLRITTSNGRTFEGKGRDFCRSAKGLFLREEGGTCEGAIYVGSWDDIGKVDVEQFDGAATVGVTAFAAAVAVVVVLVVMGTAKKSGSGGGGGGGGSGALRVGAGLSRAAAVGMYALASRPREPAPIRVADPWHWVEPAVRARRTMGTRRRRPRRRRPPPPCRTPPRRMRPSPAEDTRWSPATA</sequence>
<dbReference type="Proteomes" id="UP001370348">
    <property type="component" value="Chromosome"/>
</dbReference>
<reference evidence="3 4" key="1">
    <citation type="submission" date="2021-12" db="EMBL/GenBank/DDBJ databases">
        <title>Discovery of the Pendulisporaceae a myxobacterial family with distinct sporulation behavior and unique specialized metabolism.</title>
        <authorList>
            <person name="Garcia R."/>
            <person name="Popoff A."/>
            <person name="Bader C.D."/>
            <person name="Loehr J."/>
            <person name="Walesch S."/>
            <person name="Walt C."/>
            <person name="Boldt J."/>
            <person name="Bunk B."/>
            <person name="Haeckl F.J.F.P.J."/>
            <person name="Gunesch A.P."/>
            <person name="Birkelbach J."/>
            <person name="Nuebel U."/>
            <person name="Pietschmann T."/>
            <person name="Bach T."/>
            <person name="Mueller R."/>
        </authorList>
    </citation>
    <scope>NUCLEOTIDE SEQUENCE [LARGE SCALE GENOMIC DNA]</scope>
    <source>
        <strain evidence="3 4">MSr11954</strain>
    </source>
</reference>
<keyword evidence="4" id="KW-1185">Reference proteome</keyword>
<evidence type="ECO:0000313" key="3">
    <source>
        <dbReference type="EMBL" id="WXB18082.1"/>
    </source>
</evidence>
<keyword evidence="2" id="KW-0472">Membrane</keyword>